<evidence type="ECO:0000313" key="2">
    <source>
        <dbReference type="Proteomes" id="UP000267268"/>
    </source>
</evidence>
<organism evidence="1 2">
    <name type="scientific">Flammeovirga pectinis</name>
    <dbReference type="NCBI Taxonomy" id="2494373"/>
    <lineage>
        <taxon>Bacteria</taxon>
        <taxon>Pseudomonadati</taxon>
        <taxon>Bacteroidota</taxon>
        <taxon>Cytophagia</taxon>
        <taxon>Cytophagales</taxon>
        <taxon>Flammeovirgaceae</taxon>
        <taxon>Flammeovirga</taxon>
    </lineage>
</organism>
<dbReference type="Proteomes" id="UP000267268">
    <property type="component" value="Chromosome 1"/>
</dbReference>
<evidence type="ECO:0000313" key="1">
    <source>
        <dbReference type="EMBL" id="AZQ61007.1"/>
    </source>
</evidence>
<dbReference type="RefSeq" id="WP_126611011.1">
    <property type="nucleotide sequence ID" value="NZ_CP034562.1"/>
</dbReference>
<dbReference type="EMBL" id="CP034562">
    <property type="protein sequence ID" value="AZQ61007.1"/>
    <property type="molecule type" value="Genomic_DNA"/>
</dbReference>
<name>A0A3S9NYL2_9BACT</name>
<accession>A0A3S9NYL2</accession>
<reference evidence="1 2" key="1">
    <citation type="submission" date="2018-12" db="EMBL/GenBank/DDBJ databases">
        <title>Flammeovirga pectinis sp. nov., isolated from the gut of the Korean scallop, Patinopecten yessoensis.</title>
        <authorList>
            <person name="Bae J.-W."/>
            <person name="Jeong Y.-S."/>
            <person name="Kang W."/>
        </authorList>
    </citation>
    <scope>NUCLEOTIDE SEQUENCE [LARGE SCALE GENOMIC DNA]</scope>
    <source>
        <strain evidence="1 2">L12M1</strain>
    </source>
</reference>
<dbReference type="AlphaFoldDB" id="A0A3S9NYL2"/>
<keyword evidence="2" id="KW-1185">Reference proteome</keyword>
<dbReference type="KEGG" id="fll:EI427_01870"/>
<protein>
    <submittedName>
        <fullName evidence="1">Uncharacterized protein</fullName>
    </submittedName>
</protein>
<dbReference type="OrthoDB" id="977990at2"/>
<sequence length="205" mass="23078">MKKLNLLIIALLTFSSLTIASEIYLPFNGISYFFKASEDGTSATLMFDNLEGEEINFTVENAEGTMFMAKTIVTTGKVKEDINFKSLPEGQYTFKMTFEDKVMMRKFFVTPQKTAVMMNYQLTSSNQKFKISVEEENLVLIIGKDVKGFIKVSLSDDQNGQIYNSKFIAGAKNVKRFDLSTLPSGNYNAEVEIDGVTYKDSFSIL</sequence>
<gene>
    <name evidence="1" type="ORF">EI427_01870</name>
</gene>
<proteinExistence type="predicted"/>